<proteinExistence type="inferred from homology"/>
<dbReference type="HAMAP" id="MF_01371_B">
    <property type="entry name" value="Ribosomal_uL30_B"/>
    <property type="match status" value="1"/>
</dbReference>
<keyword evidence="7" id="KW-1185">Reference proteome</keyword>
<feature type="domain" description="Large ribosomal subunit protein uL30-like ferredoxin-like fold" evidence="5">
    <location>
        <begin position="4"/>
        <end position="53"/>
    </location>
</feature>
<dbReference type="PANTHER" id="PTHR15892">
    <property type="entry name" value="MITOCHONDRIAL RIBOSOMAL PROTEIN L30"/>
    <property type="match status" value="1"/>
</dbReference>
<evidence type="ECO:0000313" key="6">
    <source>
        <dbReference type="EMBL" id="KAL0632145.1"/>
    </source>
</evidence>
<reference evidence="6 7" key="1">
    <citation type="submission" date="2024-02" db="EMBL/GenBank/DDBJ databases">
        <title>Discinaceae phylogenomics.</title>
        <authorList>
            <person name="Dirks A.C."/>
            <person name="James T.Y."/>
        </authorList>
    </citation>
    <scope>NUCLEOTIDE SEQUENCE [LARGE SCALE GENOMIC DNA]</scope>
    <source>
        <strain evidence="6 7">ACD0624</strain>
    </source>
</reference>
<dbReference type="NCBIfam" id="TIGR01308">
    <property type="entry name" value="rpmD_bact"/>
    <property type="match status" value="1"/>
</dbReference>
<dbReference type="InterPro" id="IPR016082">
    <property type="entry name" value="Ribosomal_uL30_ferredoxin-like"/>
</dbReference>
<dbReference type="Gene3D" id="3.30.1390.20">
    <property type="entry name" value="Ribosomal protein L30, ferredoxin-like fold domain"/>
    <property type="match status" value="1"/>
</dbReference>
<evidence type="ECO:0000256" key="1">
    <source>
        <dbReference type="ARBA" id="ARBA00007594"/>
    </source>
</evidence>
<evidence type="ECO:0000256" key="4">
    <source>
        <dbReference type="ARBA" id="ARBA00035281"/>
    </source>
</evidence>
<gene>
    <name evidence="6" type="primary">MRPL33</name>
    <name evidence="6" type="ORF">Q9L58_008979</name>
</gene>
<evidence type="ECO:0000256" key="2">
    <source>
        <dbReference type="ARBA" id="ARBA00022980"/>
    </source>
</evidence>
<accession>A0ABR3G874</accession>
<evidence type="ECO:0000259" key="5">
    <source>
        <dbReference type="Pfam" id="PF00327"/>
    </source>
</evidence>
<dbReference type="Pfam" id="PF00327">
    <property type="entry name" value="Ribosomal_L30"/>
    <property type="match status" value="1"/>
</dbReference>
<protein>
    <recommendedName>
        <fullName evidence="4">Large ribosomal subunit protein uL30m</fullName>
    </recommendedName>
</protein>
<evidence type="ECO:0000256" key="3">
    <source>
        <dbReference type="ARBA" id="ARBA00023274"/>
    </source>
</evidence>
<dbReference type="SUPFAM" id="SSF55129">
    <property type="entry name" value="Ribosomal protein L30p/L7e"/>
    <property type="match status" value="1"/>
</dbReference>
<comment type="caution">
    <text evidence="6">The sequence shown here is derived from an EMBL/GenBank/DDBJ whole genome shotgun (WGS) entry which is preliminary data.</text>
</comment>
<dbReference type="EMBL" id="JBBBZM010000184">
    <property type="protein sequence ID" value="KAL0632145.1"/>
    <property type="molecule type" value="Genomic_DNA"/>
</dbReference>
<organism evidence="6 7">
    <name type="scientific">Discina gigas</name>
    <dbReference type="NCBI Taxonomy" id="1032678"/>
    <lineage>
        <taxon>Eukaryota</taxon>
        <taxon>Fungi</taxon>
        <taxon>Dikarya</taxon>
        <taxon>Ascomycota</taxon>
        <taxon>Pezizomycotina</taxon>
        <taxon>Pezizomycetes</taxon>
        <taxon>Pezizales</taxon>
        <taxon>Discinaceae</taxon>
        <taxon>Discina</taxon>
    </lineage>
</organism>
<comment type="similarity">
    <text evidence="1">Belongs to the universal ribosomal protein uL30 family.</text>
</comment>
<keyword evidence="3" id="KW-0687">Ribonucleoprotein</keyword>
<dbReference type="PANTHER" id="PTHR15892:SF2">
    <property type="entry name" value="LARGE RIBOSOMAL SUBUNIT PROTEIN UL30M"/>
    <property type="match status" value="1"/>
</dbReference>
<dbReference type="InterPro" id="IPR005996">
    <property type="entry name" value="Ribosomal_uL30_bac-type"/>
</dbReference>
<evidence type="ECO:0000313" key="7">
    <source>
        <dbReference type="Proteomes" id="UP001447188"/>
    </source>
</evidence>
<dbReference type="InterPro" id="IPR036919">
    <property type="entry name" value="Ribo_uL30_ferredoxin-like_sf"/>
</dbReference>
<dbReference type="CDD" id="cd01658">
    <property type="entry name" value="Ribosomal_L30"/>
    <property type="match status" value="1"/>
</dbReference>
<dbReference type="GO" id="GO:0005840">
    <property type="term" value="C:ribosome"/>
    <property type="evidence" value="ECO:0007669"/>
    <property type="project" value="UniProtKB-KW"/>
</dbReference>
<name>A0ABR3G874_9PEZI</name>
<sequence>MSFFKITLIRSGIGMTERQNGVLKALGLRKRMKTVYQPVSPQAAGMIMKVKELLAVSEVDTPLTQAEIHEKRRPPRGFFVEKPVRPEG</sequence>
<dbReference type="Proteomes" id="UP001447188">
    <property type="component" value="Unassembled WGS sequence"/>
</dbReference>
<keyword evidence="2 6" id="KW-0689">Ribosomal protein</keyword>